<feature type="region of interest" description="Disordered" evidence="3">
    <location>
        <begin position="250"/>
        <end position="273"/>
    </location>
</feature>
<organism evidence="4 5">
    <name type="scientific">Dichanthelium oligosanthes</name>
    <dbReference type="NCBI Taxonomy" id="888268"/>
    <lineage>
        <taxon>Eukaryota</taxon>
        <taxon>Viridiplantae</taxon>
        <taxon>Streptophyta</taxon>
        <taxon>Embryophyta</taxon>
        <taxon>Tracheophyta</taxon>
        <taxon>Spermatophyta</taxon>
        <taxon>Magnoliopsida</taxon>
        <taxon>Liliopsida</taxon>
        <taxon>Poales</taxon>
        <taxon>Poaceae</taxon>
        <taxon>PACMAD clade</taxon>
        <taxon>Panicoideae</taxon>
        <taxon>Panicodae</taxon>
        <taxon>Paniceae</taxon>
        <taxon>Dichantheliinae</taxon>
        <taxon>Dichanthelium</taxon>
    </lineage>
</organism>
<dbReference type="InterPro" id="IPR036770">
    <property type="entry name" value="Ankyrin_rpt-contain_sf"/>
</dbReference>
<dbReference type="Gene3D" id="3.20.20.80">
    <property type="entry name" value="Glycosidases"/>
    <property type="match status" value="1"/>
</dbReference>
<comment type="caution">
    <text evidence="4">The sequence shown here is derived from an EMBL/GenBank/DDBJ whole genome shotgun (WGS) entry which is preliminary data.</text>
</comment>
<keyword evidence="1" id="KW-0677">Repeat</keyword>
<evidence type="ECO:0000256" key="1">
    <source>
        <dbReference type="ARBA" id="ARBA00022737"/>
    </source>
</evidence>
<evidence type="ECO:0000256" key="2">
    <source>
        <dbReference type="ARBA" id="ARBA00023043"/>
    </source>
</evidence>
<feature type="compositionally biased region" description="Basic and acidic residues" evidence="3">
    <location>
        <begin position="78"/>
        <end position="89"/>
    </location>
</feature>
<dbReference type="Gene3D" id="1.25.40.20">
    <property type="entry name" value="Ankyrin repeat-containing domain"/>
    <property type="match status" value="1"/>
</dbReference>
<keyword evidence="5" id="KW-1185">Reference proteome</keyword>
<feature type="region of interest" description="Disordered" evidence="3">
    <location>
        <begin position="75"/>
        <end position="102"/>
    </location>
</feature>
<dbReference type="PANTHER" id="PTHR24186">
    <property type="entry name" value="PROTEIN PHOSPHATASE 1 REGULATORY SUBUNIT"/>
    <property type="match status" value="1"/>
</dbReference>
<dbReference type="SUPFAM" id="SSF51445">
    <property type="entry name" value="(Trans)glycosidases"/>
    <property type="match status" value="1"/>
</dbReference>
<protein>
    <submittedName>
        <fullName evidence="4">Xylanase inhibitor protein 1</fullName>
    </submittedName>
</protein>
<dbReference type="GO" id="GO:0016798">
    <property type="term" value="F:hydrolase activity, acting on glycosyl bonds"/>
    <property type="evidence" value="ECO:0007669"/>
    <property type="project" value="UniProtKB-KW"/>
</dbReference>
<keyword evidence="4" id="KW-0326">Glycosidase</keyword>
<dbReference type="AlphaFoldDB" id="A0A1E5VUB8"/>
<accession>A0A1E5VUB8</accession>
<dbReference type="GO" id="GO:0005886">
    <property type="term" value="C:plasma membrane"/>
    <property type="evidence" value="ECO:0007669"/>
    <property type="project" value="TreeGrafter"/>
</dbReference>
<keyword evidence="4" id="KW-0119">Carbohydrate metabolism</keyword>
<dbReference type="PANTHER" id="PTHR24186:SF50">
    <property type="entry name" value="ANKYRIN REPEAT-CONTAINING PROTEIN ITN1-LIKE ISOFORM X1"/>
    <property type="match status" value="1"/>
</dbReference>
<sequence>MAYQPDNEGLLPVHVAAISDQTVAVHILLTKCPPCMGLRDGQGRTFLHVAVQHRGFSVNQDKLIYKTLTHVGAKHSSCRGDKWTGRQDSEQTTAGELDKEESAKLTDASRTLAVGSVLIATMTFSATFTRLPEGYRAGRWFFDAFVVASALAFIMSSSVARSVPLPCEGEAKPVGAAADRSASKGVPVSLSIGGFGTGYSLPSRQAALDLFEHLWNSYFGGSKPGVHRSFGDAWLDGVDLFLEHGQAQHPGRAREAAAPDGDATVHVPTRRHT</sequence>
<dbReference type="InterPro" id="IPR017853">
    <property type="entry name" value="GH"/>
</dbReference>
<gene>
    <name evidence="4" type="ORF">BAE44_0010281</name>
</gene>
<proteinExistence type="predicted"/>
<dbReference type="Proteomes" id="UP000095767">
    <property type="component" value="Unassembled WGS sequence"/>
</dbReference>
<dbReference type="OrthoDB" id="341259at2759"/>
<name>A0A1E5VUB8_9POAL</name>
<keyword evidence="4" id="KW-0858">Xylan degradation</keyword>
<dbReference type="GO" id="GO:0045493">
    <property type="term" value="P:xylan catabolic process"/>
    <property type="evidence" value="ECO:0007669"/>
    <property type="project" value="UniProtKB-KW"/>
</dbReference>
<evidence type="ECO:0000256" key="3">
    <source>
        <dbReference type="SAM" id="MobiDB-lite"/>
    </source>
</evidence>
<evidence type="ECO:0000313" key="5">
    <source>
        <dbReference type="Proteomes" id="UP000095767"/>
    </source>
</evidence>
<evidence type="ECO:0000313" key="4">
    <source>
        <dbReference type="EMBL" id="OEL28700.1"/>
    </source>
</evidence>
<dbReference type="SUPFAM" id="SSF48403">
    <property type="entry name" value="Ankyrin repeat"/>
    <property type="match status" value="1"/>
</dbReference>
<dbReference type="EMBL" id="LWDX02029308">
    <property type="protein sequence ID" value="OEL28700.1"/>
    <property type="molecule type" value="Genomic_DNA"/>
</dbReference>
<keyword evidence="2" id="KW-0040">ANK repeat</keyword>
<reference evidence="4 5" key="1">
    <citation type="submission" date="2016-09" db="EMBL/GenBank/DDBJ databases">
        <title>The draft genome of Dichanthelium oligosanthes: A C3 panicoid grass species.</title>
        <authorList>
            <person name="Studer A.J."/>
            <person name="Schnable J.C."/>
            <person name="Brutnell T.P."/>
        </authorList>
    </citation>
    <scope>NUCLEOTIDE SEQUENCE [LARGE SCALE GENOMIC DNA]</scope>
    <source>
        <strain evidence="5">cv. Kellogg 1175</strain>
        <tissue evidence="4">Leaf</tissue>
    </source>
</reference>
<keyword evidence="4" id="KW-0378">Hydrolase</keyword>
<keyword evidence="4" id="KW-0624">Polysaccharide degradation</keyword>